<reference evidence="2" key="1">
    <citation type="submission" date="2023-08" db="EMBL/GenBank/DDBJ databases">
        <title>Draft sequence of the Babesia gibsoni genome.</title>
        <authorList>
            <person name="Yamagishi J.Y."/>
            <person name="Xuan X.X."/>
        </authorList>
    </citation>
    <scope>NUCLEOTIDE SEQUENCE</scope>
    <source>
        <strain evidence="2">Azabu</strain>
    </source>
</reference>
<evidence type="ECO:0000313" key="3">
    <source>
        <dbReference type="Proteomes" id="UP001230268"/>
    </source>
</evidence>
<dbReference type="AlphaFoldDB" id="A0AAD8LJD5"/>
<accession>A0AAD8LJD5</accession>
<name>A0AAD8LJD5_BABGI</name>
<sequence length="140" mass="16511">MAFRFMREGLYTRRTKLRHNGFTPFVENLMWNATDWHYQHYMRRAARVSLLTHQEDIYRLFNAFKGAKEGSLARGTDRPFLRIATPNIVPLKRQSNPFCQSSSNSTGWVFQHKKLEKSPRPYRSRRLGGTDLTVPVMPKH</sequence>
<evidence type="ECO:0000313" key="2">
    <source>
        <dbReference type="EMBL" id="KAK1441909.1"/>
    </source>
</evidence>
<dbReference type="EMBL" id="JAVEPI010000005">
    <property type="protein sequence ID" value="KAK1441909.1"/>
    <property type="molecule type" value="Genomic_DNA"/>
</dbReference>
<dbReference type="Proteomes" id="UP001230268">
    <property type="component" value="Unassembled WGS sequence"/>
</dbReference>
<keyword evidence="3" id="KW-1185">Reference proteome</keyword>
<protein>
    <submittedName>
        <fullName evidence="2">Uncharacterized protein</fullName>
    </submittedName>
</protein>
<evidence type="ECO:0000256" key="1">
    <source>
        <dbReference type="SAM" id="MobiDB-lite"/>
    </source>
</evidence>
<feature type="compositionally biased region" description="Basic residues" evidence="1">
    <location>
        <begin position="117"/>
        <end position="126"/>
    </location>
</feature>
<organism evidence="2 3">
    <name type="scientific">Babesia gibsoni</name>
    <dbReference type="NCBI Taxonomy" id="33632"/>
    <lineage>
        <taxon>Eukaryota</taxon>
        <taxon>Sar</taxon>
        <taxon>Alveolata</taxon>
        <taxon>Apicomplexa</taxon>
        <taxon>Aconoidasida</taxon>
        <taxon>Piroplasmida</taxon>
        <taxon>Babesiidae</taxon>
        <taxon>Babesia</taxon>
    </lineage>
</organism>
<proteinExistence type="predicted"/>
<gene>
    <name evidence="2" type="ORF">BgAZ_502410</name>
</gene>
<comment type="caution">
    <text evidence="2">The sequence shown here is derived from an EMBL/GenBank/DDBJ whole genome shotgun (WGS) entry which is preliminary data.</text>
</comment>
<feature type="region of interest" description="Disordered" evidence="1">
    <location>
        <begin position="117"/>
        <end position="140"/>
    </location>
</feature>